<accession>A0A5C8NRE2</accession>
<feature type="domain" description="Opioid growth factor receptor (OGFr) conserved" evidence="1">
    <location>
        <begin position="164"/>
        <end position="279"/>
    </location>
</feature>
<dbReference type="AlphaFoldDB" id="A0A5C8NRE2"/>
<gene>
    <name evidence="2" type="ORF">FHP08_15620</name>
</gene>
<dbReference type="PANTHER" id="PTHR14015">
    <property type="entry name" value="OPIOID GROWTH FACTOR RECEPTOR OGFR ZETA-TYPE OPIOID RECEPTOR"/>
    <property type="match status" value="1"/>
</dbReference>
<organism evidence="2 3">
    <name type="scientific">Zeimonas arvi</name>
    <dbReference type="NCBI Taxonomy" id="2498847"/>
    <lineage>
        <taxon>Bacteria</taxon>
        <taxon>Pseudomonadati</taxon>
        <taxon>Pseudomonadota</taxon>
        <taxon>Betaproteobacteria</taxon>
        <taxon>Burkholderiales</taxon>
        <taxon>Burkholderiaceae</taxon>
        <taxon>Zeimonas</taxon>
    </lineage>
</organism>
<dbReference type="OrthoDB" id="273514at2"/>
<evidence type="ECO:0000259" key="1">
    <source>
        <dbReference type="Pfam" id="PF04664"/>
    </source>
</evidence>
<dbReference type="InterPro" id="IPR006757">
    <property type="entry name" value="OGF_rcpt"/>
</dbReference>
<dbReference type="GO" id="GO:0016020">
    <property type="term" value="C:membrane"/>
    <property type="evidence" value="ECO:0007669"/>
    <property type="project" value="InterPro"/>
</dbReference>
<proteinExistence type="predicted"/>
<evidence type="ECO:0000313" key="3">
    <source>
        <dbReference type="Proteomes" id="UP000321548"/>
    </source>
</evidence>
<sequence length="309" mass="34151">MRRPITAGATPSACAAADRLPRVATATKVSSCLKRSMPRLSPLARERRAHYTRCATRHPRTFGTDEGFAAGADCPLGLATPVPAARLRGGRARRRIRRAARDREQRLVPGGAGVRCGRLASGGRSGSMRALPRAGGAASMKPLLAFYRGAGRDHRGRMLDEILRHDDDWLEHTHDFVQWLFPLREPSGVNPFAPLVDDEIRDAFDADAALRASLLASLDRMLAFYGLVRSADGIVKSPDWPERKRNWFLASTHNDLRITRILKSLSLLGLREWAERLLGCLETLRVAEPDCGIGATAFGYWRDALRRPS</sequence>
<dbReference type="PANTHER" id="PTHR14015:SF2">
    <property type="entry name" value="OPIOID GROWTH FACTOR RECEPTOR (OGFR) CONSERVED DOMAIN-CONTAINING PROTEIN"/>
    <property type="match status" value="1"/>
</dbReference>
<dbReference type="InterPro" id="IPR039574">
    <property type="entry name" value="OGFr"/>
</dbReference>
<dbReference type="EMBL" id="VDUY01000007">
    <property type="protein sequence ID" value="TXL63736.1"/>
    <property type="molecule type" value="Genomic_DNA"/>
</dbReference>
<comment type="caution">
    <text evidence="2">The sequence shown here is derived from an EMBL/GenBank/DDBJ whole genome shotgun (WGS) entry which is preliminary data.</text>
</comment>
<name>A0A5C8NRE2_9BURK</name>
<dbReference type="Pfam" id="PF04664">
    <property type="entry name" value="OGFr_N"/>
    <property type="match status" value="1"/>
</dbReference>
<dbReference type="Proteomes" id="UP000321548">
    <property type="component" value="Unassembled WGS sequence"/>
</dbReference>
<protein>
    <recommendedName>
        <fullName evidence="1">Opioid growth factor receptor (OGFr) conserved domain-containing protein</fullName>
    </recommendedName>
</protein>
<reference evidence="2 3" key="1">
    <citation type="submission" date="2019-06" db="EMBL/GenBank/DDBJ databases">
        <title>Quisquiliibacterium sp. nov., isolated from a maize field.</title>
        <authorList>
            <person name="Lin S.-Y."/>
            <person name="Tsai C.-F."/>
            <person name="Young C.-C."/>
        </authorList>
    </citation>
    <scope>NUCLEOTIDE SEQUENCE [LARGE SCALE GENOMIC DNA]</scope>
    <source>
        <strain evidence="2 3">CC-CFT501</strain>
    </source>
</reference>
<dbReference type="GO" id="GO:0140625">
    <property type="term" value="F:opioid growth factor receptor activity"/>
    <property type="evidence" value="ECO:0007669"/>
    <property type="project" value="InterPro"/>
</dbReference>
<keyword evidence="3" id="KW-1185">Reference proteome</keyword>
<evidence type="ECO:0000313" key="2">
    <source>
        <dbReference type="EMBL" id="TXL63736.1"/>
    </source>
</evidence>